<reference evidence="5 6" key="1">
    <citation type="submission" date="2017-11" db="EMBL/GenBank/DDBJ databases">
        <title>Genomic Encyclopedia of Archaeal and Bacterial Type Strains, Phase II (KMG-II): From Individual Species to Whole Genera.</title>
        <authorList>
            <person name="Goeker M."/>
        </authorList>
    </citation>
    <scope>NUCLEOTIDE SEQUENCE [LARGE SCALE GENOMIC DNA]</scope>
    <source>
        <strain evidence="5 6">DSM 11115</strain>
    </source>
</reference>
<proteinExistence type="inferred from homology"/>
<dbReference type="SUPFAM" id="SSF56349">
    <property type="entry name" value="DNA breaking-rejoining enzymes"/>
    <property type="match status" value="1"/>
</dbReference>
<dbReference type="PANTHER" id="PTHR30349">
    <property type="entry name" value="PHAGE INTEGRASE-RELATED"/>
    <property type="match status" value="1"/>
</dbReference>
<protein>
    <submittedName>
        <fullName evidence="5">Site-specific recombinase XerD</fullName>
    </submittedName>
</protein>
<feature type="domain" description="Tyr recombinase" evidence="4">
    <location>
        <begin position="208"/>
        <end position="398"/>
    </location>
</feature>
<dbReference type="InterPro" id="IPR010998">
    <property type="entry name" value="Integrase_recombinase_N"/>
</dbReference>
<keyword evidence="6" id="KW-1185">Reference proteome</keyword>
<dbReference type="Pfam" id="PF13102">
    <property type="entry name" value="Phage_int_SAM_5"/>
    <property type="match status" value="1"/>
</dbReference>
<accession>A0A2M9BAF7</accession>
<dbReference type="InterPro" id="IPR025269">
    <property type="entry name" value="SAM-like_dom"/>
</dbReference>
<dbReference type="EMBL" id="PGFA01000002">
    <property type="protein sequence ID" value="PJJ54928.1"/>
    <property type="molecule type" value="Genomic_DNA"/>
</dbReference>
<organism evidence="5 6">
    <name type="scientific">Hymenobacter chitinivorans DSM 11115</name>
    <dbReference type="NCBI Taxonomy" id="1121954"/>
    <lineage>
        <taxon>Bacteria</taxon>
        <taxon>Pseudomonadati</taxon>
        <taxon>Bacteroidota</taxon>
        <taxon>Cytophagia</taxon>
        <taxon>Cytophagales</taxon>
        <taxon>Hymenobacteraceae</taxon>
        <taxon>Hymenobacter</taxon>
    </lineage>
</organism>
<dbReference type="Gene3D" id="1.10.443.10">
    <property type="entry name" value="Intergrase catalytic core"/>
    <property type="match status" value="1"/>
</dbReference>
<dbReference type="GO" id="GO:0015074">
    <property type="term" value="P:DNA integration"/>
    <property type="evidence" value="ECO:0007669"/>
    <property type="project" value="InterPro"/>
</dbReference>
<dbReference type="InterPro" id="IPR011010">
    <property type="entry name" value="DNA_brk_join_enz"/>
</dbReference>
<keyword evidence="3" id="KW-0233">DNA recombination</keyword>
<evidence type="ECO:0000256" key="1">
    <source>
        <dbReference type="ARBA" id="ARBA00008857"/>
    </source>
</evidence>
<dbReference type="PANTHER" id="PTHR30349:SF64">
    <property type="entry name" value="PROPHAGE INTEGRASE INTD-RELATED"/>
    <property type="match status" value="1"/>
</dbReference>
<keyword evidence="2" id="KW-0238">DNA-binding</keyword>
<dbReference type="RefSeq" id="WP_100337523.1">
    <property type="nucleotide sequence ID" value="NZ_PGFA01000002.1"/>
</dbReference>
<evidence type="ECO:0000259" key="4">
    <source>
        <dbReference type="PROSITE" id="PS51898"/>
    </source>
</evidence>
<dbReference type="OrthoDB" id="1094492at2"/>
<dbReference type="Pfam" id="PF00589">
    <property type="entry name" value="Phage_integrase"/>
    <property type="match status" value="1"/>
</dbReference>
<dbReference type="GO" id="GO:0003677">
    <property type="term" value="F:DNA binding"/>
    <property type="evidence" value="ECO:0007669"/>
    <property type="project" value="UniProtKB-KW"/>
</dbReference>
<gene>
    <name evidence="5" type="ORF">CLV45_3274</name>
</gene>
<comment type="caution">
    <text evidence="5">The sequence shown here is derived from an EMBL/GenBank/DDBJ whole genome shotgun (WGS) entry which is preliminary data.</text>
</comment>
<comment type="similarity">
    <text evidence="1">Belongs to the 'phage' integrase family.</text>
</comment>
<evidence type="ECO:0000256" key="2">
    <source>
        <dbReference type="ARBA" id="ARBA00023125"/>
    </source>
</evidence>
<dbReference type="Gene3D" id="1.10.150.130">
    <property type="match status" value="1"/>
</dbReference>
<dbReference type="InterPro" id="IPR002104">
    <property type="entry name" value="Integrase_catalytic"/>
</dbReference>
<evidence type="ECO:0000313" key="5">
    <source>
        <dbReference type="EMBL" id="PJJ54928.1"/>
    </source>
</evidence>
<dbReference type="InterPro" id="IPR035386">
    <property type="entry name" value="Arm-DNA-bind_5"/>
</dbReference>
<evidence type="ECO:0000256" key="3">
    <source>
        <dbReference type="ARBA" id="ARBA00023172"/>
    </source>
</evidence>
<dbReference type="AlphaFoldDB" id="A0A2M9BAF7"/>
<dbReference type="CDD" id="cd01185">
    <property type="entry name" value="INTN1_C_like"/>
    <property type="match status" value="1"/>
</dbReference>
<name>A0A2M9BAF7_9BACT</name>
<sequence>MASVKVLLMEEKINKAGEAPVYLRIIKDRKPKYISIGLRVKPQDWNSDLGRVKKSHPKMAHTNAYLSAKLAEADATALDMQRESKFVSPVQIKNTIMGQSSESFLKYFEKHLHTLEKTGKISSLTKAAAVFSKLKVFLGTSDLLFDEVTVSFLKQYEDYLHDELGNSVNTIHSNLKIFRKLINDAIREDLFSVARDPFRKFKLKLEKTTKSYLSEDELEALWTLPLKEGLKLWHHRNLFVFAAYAGGLRISDLLQLRWSNFSGTHIRITMQKTNDAVSVKVPNRALEILQLYRHDGGKPSDYIFPFLHTYVDYTDPRALHRVISSATAYANKNLKIIAERAGIEKHISFHSSRHTFATRALTKGVAIELVSKLMGHHSINTTQIYAKIVNEKLDQAMDAFN</sequence>
<dbReference type="Proteomes" id="UP000228535">
    <property type="component" value="Unassembled WGS sequence"/>
</dbReference>
<dbReference type="InterPro" id="IPR013762">
    <property type="entry name" value="Integrase-like_cat_sf"/>
</dbReference>
<evidence type="ECO:0000313" key="6">
    <source>
        <dbReference type="Proteomes" id="UP000228535"/>
    </source>
</evidence>
<dbReference type="InterPro" id="IPR050090">
    <property type="entry name" value="Tyrosine_recombinase_XerCD"/>
</dbReference>
<dbReference type="PROSITE" id="PS51898">
    <property type="entry name" value="TYR_RECOMBINASE"/>
    <property type="match status" value="1"/>
</dbReference>
<dbReference type="Pfam" id="PF17293">
    <property type="entry name" value="Arm-DNA-bind_5"/>
    <property type="match status" value="1"/>
</dbReference>
<dbReference type="GO" id="GO:0006310">
    <property type="term" value="P:DNA recombination"/>
    <property type="evidence" value="ECO:0007669"/>
    <property type="project" value="UniProtKB-KW"/>
</dbReference>